<dbReference type="Pfam" id="PF06094">
    <property type="entry name" value="GGACT"/>
    <property type="match status" value="1"/>
</dbReference>
<reference evidence="2 3" key="1">
    <citation type="submission" date="2012-06" db="EMBL/GenBank/DDBJ databases">
        <title>Finished chromosome of genome of Microcoleus sp. PCC 7113.</title>
        <authorList>
            <consortium name="US DOE Joint Genome Institute"/>
            <person name="Gugger M."/>
            <person name="Coursin T."/>
            <person name="Rippka R."/>
            <person name="Tandeau De Marsac N."/>
            <person name="Huntemann M."/>
            <person name="Wei C.-L."/>
            <person name="Han J."/>
            <person name="Detter J.C."/>
            <person name="Han C."/>
            <person name="Tapia R."/>
            <person name="Chen A."/>
            <person name="Kyrpides N."/>
            <person name="Mavromatis K."/>
            <person name="Markowitz V."/>
            <person name="Szeto E."/>
            <person name="Ivanova N."/>
            <person name="Pagani I."/>
            <person name="Pati A."/>
            <person name="Goodwin L."/>
            <person name="Nordberg H.P."/>
            <person name="Cantor M.N."/>
            <person name="Hua S.X."/>
            <person name="Woyke T."/>
            <person name="Kerfeld C.A."/>
        </authorList>
    </citation>
    <scope>NUCLEOTIDE SEQUENCE [LARGE SCALE GENOMIC DNA]</scope>
    <source>
        <strain evidence="2 3">PCC 7113</strain>
    </source>
</reference>
<dbReference type="InterPro" id="IPR013024">
    <property type="entry name" value="GGCT-like"/>
</dbReference>
<evidence type="ECO:0000313" key="3">
    <source>
        <dbReference type="Proteomes" id="UP000010471"/>
    </source>
</evidence>
<accession>K9W8S4</accession>
<evidence type="ECO:0000313" key="2">
    <source>
        <dbReference type="EMBL" id="AFZ16613.1"/>
    </source>
</evidence>
<protein>
    <recommendedName>
        <fullName evidence="1">Gamma-glutamylcyclotransferase AIG2-like domain-containing protein</fullName>
    </recommendedName>
</protein>
<dbReference type="KEGG" id="mic:Mic7113_0701"/>
<dbReference type="AlphaFoldDB" id="K9W8S4"/>
<sequence length="136" mass="15489">MNLIKVFVYGTLKPGEINYHRYCAGKVVEEQPAIAYGQLYHLSRGYPGMILGDSQVQGFLLTFADSAIFDSLDQLEDYDPNRRPEDNEYNREQIEVYDKAGQSLGLAWVYFMTLGKVQNFQGIYINSGCWSSDIPI</sequence>
<evidence type="ECO:0000259" key="1">
    <source>
        <dbReference type="Pfam" id="PF06094"/>
    </source>
</evidence>
<dbReference type="InterPro" id="IPR009288">
    <property type="entry name" value="AIG2-like_dom"/>
</dbReference>
<name>K9W8S4_9CYAN</name>
<feature type="domain" description="Gamma-glutamylcyclotransferase AIG2-like" evidence="1">
    <location>
        <begin position="6"/>
        <end position="131"/>
    </location>
</feature>
<dbReference type="EMBL" id="CP003630">
    <property type="protein sequence ID" value="AFZ16613.1"/>
    <property type="molecule type" value="Genomic_DNA"/>
</dbReference>
<dbReference type="eggNOG" id="COG2105">
    <property type="taxonomic scope" value="Bacteria"/>
</dbReference>
<proteinExistence type="predicted"/>
<keyword evidence="3" id="KW-1185">Reference proteome</keyword>
<dbReference type="SUPFAM" id="SSF110857">
    <property type="entry name" value="Gamma-glutamyl cyclotransferase-like"/>
    <property type="match status" value="1"/>
</dbReference>
<dbReference type="CDD" id="cd06661">
    <property type="entry name" value="GGCT_like"/>
    <property type="match status" value="1"/>
</dbReference>
<dbReference type="HOGENOM" id="CLU_083466_2_2_3"/>
<dbReference type="RefSeq" id="WP_015180776.1">
    <property type="nucleotide sequence ID" value="NC_019738.1"/>
</dbReference>
<dbReference type="Proteomes" id="UP000010471">
    <property type="component" value="Chromosome"/>
</dbReference>
<dbReference type="Gene3D" id="3.10.490.10">
    <property type="entry name" value="Gamma-glutamyl cyclotransferase-like"/>
    <property type="match status" value="1"/>
</dbReference>
<dbReference type="STRING" id="1173027.Mic7113_0701"/>
<dbReference type="InterPro" id="IPR036568">
    <property type="entry name" value="GGCT-like_sf"/>
</dbReference>
<gene>
    <name evidence="2" type="ORF">Mic7113_0701</name>
</gene>
<organism evidence="2 3">
    <name type="scientific">Allocoleopsis franciscana PCC 7113</name>
    <dbReference type="NCBI Taxonomy" id="1173027"/>
    <lineage>
        <taxon>Bacteria</taxon>
        <taxon>Bacillati</taxon>
        <taxon>Cyanobacteriota</taxon>
        <taxon>Cyanophyceae</taxon>
        <taxon>Coleofasciculales</taxon>
        <taxon>Coleofasciculaceae</taxon>
        <taxon>Allocoleopsis</taxon>
        <taxon>Allocoleopsis franciscana</taxon>
    </lineage>
</organism>